<evidence type="ECO:0000313" key="6">
    <source>
        <dbReference type="Proteomes" id="UP000018208"/>
    </source>
</evidence>
<dbReference type="Pfam" id="PF00112">
    <property type="entry name" value="Peptidase_C1"/>
    <property type="match status" value="1"/>
</dbReference>
<dbReference type="PROSITE" id="PS00639">
    <property type="entry name" value="THIOL_PROTEASE_HIS"/>
    <property type="match status" value="1"/>
</dbReference>
<dbReference type="InterPro" id="IPR025661">
    <property type="entry name" value="Pept_asp_AS"/>
</dbReference>
<evidence type="ECO:0000313" key="4">
    <source>
        <dbReference type="EMBL" id="EST42066.1"/>
    </source>
</evidence>
<comment type="similarity">
    <text evidence="1">Belongs to the peptidase C1 family.</text>
</comment>
<dbReference type="Proteomes" id="UP000018208">
    <property type="component" value="Unassembled WGS sequence"/>
</dbReference>
<dbReference type="EMBL" id="KI546166">
    <property type="protein sequence ID" value="EST42066.1"/>
    <property type="molecule type" value="Genomic_DNA"/>
</dbReference>
<dbReference type="SUPFAM" id="SSF54001">
    <property type="entry name" value="Cysteine proteinases"/>
    <property type="match status" value="1"/>
</dbReference>
<dbReference type="EMBL" id="AUWU02000003">
    <property type="protein sequence ID" value="KAH0574828.1"/>
    <property type="molecule type" value="Genomic_DNA"/>
</dbReference>
<dbReference type="GO" id="GO:0008234">
    <property type="term" value="F:cysteine-type peptidase activity"/>
    <property type="evidence" value="ECO:0007669"/>
    <property type="project" value="InterPro"/>
</dbReference>
<dbReference type="PROSITE" id="PS00640">
    <property type="entry name" value="THIOL_PROTEASE_ASN"/>
    <property type="match status" value="1"/>
</dbReference>
<protein>
    <submittedName>
        <fullName evidence="4">Cathepsin B</fullName>
    </submittedName>
</protein>
<organism evidence="4">
    <name type="scientific">Spironucleus salmonicida</name>
    <dbReference type="NCBI Taxonomy" id="348837"/>
    <lineage>
        <taxon>Eukaryota</taxon>
        <taxon>Metamonada</taxon>
        <taxon>Diplomonadida</taxon>
        <taxon>Hexamitidae</taxon>
        <taxon>Hexamitinae</taxon>
        <taxon>Spironucleus</taxon>
    </lineage>
</organism>
<reference evidence="5" key="2">
    <citation type="submission" date="2020-12" db="EMBL/GenBank/DDBJ databases">
        <title>New Spironucleus salmonicida genome in near-complete chromosomes.</title>
        <authorList>
            <person name="Xu F."/>
            <person name="Kurt Z."/>
            <person name="Jimenez-Gonzalez A."/>
            <person name="Astvaldsson A."/>
            <person name="Andersson J.O."/>
            <person name="Svard S.G."/>
        </authorList>
    </citation>
    <scope>NUCLEOTIDE SEQUENCE</scope>
    <source>
        <strain evidence="5">ATCC 50377</strain>
    </source>
</reference>
<sequence>MFMLLANLYHKQEFLESLNRIPQKKWQAAIPKRFQGMSSLQVKSLFNQNINQIPSPTVLLTGETPETWNWATEMPQCSGPDTVRDQGGCGSCWAFSAVNQLADNRCIKKIDQNRVQLSEQYVVSCDPIDDGCFGGYSKVVQYYLISTGTVKDTCVPYTSGESEKQGRCPKKCSDKTELQFIKAKKTQNICSGSERMKTAVRKGIVQTAFTVYSDFMYYDSGIYQHVSGNEEGGHAVMIVGYGEENDVPYWIIKNSWGKDFGENGFFRILRGQNECGIEDQCYLITP</sequence>
<dbReference type="PROSITE" id="PS00139">
    <property type="entry name" value="THIOL_PROTEASE_CYS"/>
    <property type="match status" value="1"/>
</dbReference>
<evidence type="ECO:0000256" key="2">
    <source>
        <dbReference type="ARBA" id="ARBA00023157"/>
    </source>
</evidence>
<evidence type="ECO:0000256" key="1">
    <source>
        <dbReference type="ARBA" id="ARBA00008455"/>
    </source>
</evidence>
<dbReference type="MEROPS" id="C01.094"/>
<feature type="domain" description="Peptidase C1A papain C-terminal" evidence="3">
    <location>
        <begin position="64"/>
        <end position="285"/>
    </location>
</feature>
<dbReference type="PANTHER" id="PTHR12411">
    <property type="entry name" value="CYSTEINE PROTEASE FAMILY C1-RELATED"/>
    <property type="match status" value="1"/>
</dbReference>
<dbReference type="VEuPathDB" id="GiardiaDB:SS50377_22443"/>
<keyword evidence="2" id="KW-1015">Disulfide bond</keyword>
<gene>
    <name evidence="4" type="ORF">SS50377_18373</name>
    <name evidence="5" type="ORF">SS50377_22443</name>
</gene>
<dbReference type="AlphaFoldDB" id="V6LEE5"/>
<evidence type="ECO:0000259" key="3">
    <source>
        <dbReference type="SMART" id="SM00645"/>
    </source>
</evidence>
<evidence type="ECO:0000313" key="5">
    <source>
        <dbReference type="EMBL" id="KAH0574828.1"/>
    </source>
</evidence>
<proteinExistence type="inferred from homology"/>
<dbReference type="InterPro" id="IPR038765">
    <property type="entry name" value="Papain-like_cys_pep_sf"/>
</dbReference>
<dbReference type="CDD" id="cd02620">
    <property type="entry name" value="Peptidase_C1A_CathepsinB"/>
    <property type="match status" value="1"/>
</dbReference>
<name>V6LEE5_9EUKA</name>
<dbReference type="OrthoDB" id="640249at2759"/>
<dbReference type="InterPro" id="IPR000169">
    <property type="entry name" value="Pept_cys_AS"/>
</dbReference>
<dbReference type="SMART" id="SM00645">
    <property type="entry name" value="Pept_C1"/>
    <property type="match status" value="1"/>
</dbReference>
<keyword evidence="6" id="KW-1185">Reference proteome</keyword>
<dbReference type="InterPro" id="IPR000668">
    <property type="entry name" value="Peptidase_C1A_C"/>
</dbReference>
<dbReference type="GO" id="GO:0006508">
    <property type="term" value="P:proteolysis"/>
    <property type="evidence" value="ECO:0007669"/>
    <property type="project" value="InterPro"/>
</dbReference>
<dbReference type="Gene3D" id="3.90.70.10">
    <property type="entry name" value="Cysteine proteinases"/>
    <property type="match status" value="1"/>
</dbReference>
<dbReference type="PRINTS" id="PR00705">
    <property type="entry name" value="PAPAIN"/>
</dbReference>
<dbReference type="InterPro" id="IPR013128">
    <property type="entry name" value="Peptidase_C1A"/>
</dbReference>
<accession>V6LEE5</accession>
<reference evidence="4 5" key="1">
    <citation type="journal article" date="2014" name="PLoS Genet.">
        <title>The Genome of Spironucleus salmonicida Highlights a Fish Pathogen Adapted to Fluctuating Environments.</title>
        <authorList>
            <person name="Xu F."/>
            <person name="Jerlstrom-Hultqvist J."/>
            <person name="Einarsson E."/>
            <person name="Astvaldsson A."/>
            <person name="Svard S.G."/>
            <person name="Andersson J.O."/>
        </authorList>
    </citation>
    <scope>NUCLEOTIDE SEQUENCE</scope>
    <source>
        <strain evidence="5">ATCC 50377</strain>
    </source>
</reference>
<dbReference type="InterPro" id="IPR025660">
    <property type="entry name" value="Pept_his_AS"/>
</dbReference>